<organism evidence="4 5">
    <name type="scientific">Human enteric coronavirus 4408</name>
    <dbReference type="NCBI Taxonomy" id="166124"/>
    <lineage>
        <taxon>Viruses</taxon>
        <taxon>Riboviria</taxon>
        <taxon>Orthornavirae</taxon>
        <taxon>Pisuviricota</taxon>
        <taxon>Pisoniviricetes</taxon>
        <taxon>Nidovirales</taxon>
        <taxon>Cornidovirineae</taxon>
        <taxon>Coronaviridae</taxon>
        <taxon>Orthocoronavirinae</taxon>
        <taxon>Betacoronavirus</taxon>
        <taxon>Embecovirus</taxon>
        <taxon>Betacoronavirus gravedinis</taxon>
        <taxon>Betacoronavirus 1</taxon>
    </lineage>
</organism>
<reference evidence="4 5" key="2">
    <citation type="submission" date="2008-10" db="EMBL/GenBank/DDBJ databases">
        <title>Complete genomic sequence of the human enteric coronavirus strain 4408.</title>
        <authorList>
            <person name="Zhu H."/>
            <person name="Cai Y."/>
            <person name="Liu Y."/>
            <person name="Yu D."/>
            <person name="Pu Y."/>
            <person name="Halcom K."/>
            <person name="Zhang X."/>
        </authorList>
    </citation>
    <scope>NUCLEOTIDE SEQUENCE [LARGE SCALE GENOMIC DNA]</scope>
    <source>
        <strain evidence="4">4408</strain>
    </source>
</reference>
<evidence type="ECO:0000313" key="5">
    <source>
        <dbReference type="Proteomes" id="UP000158296"/>
    </source>
</evidence>
<dbReference type="EMBL" id="FJ415324">
    <property type="protein sequence ID" value="ACJ35491.1"/>
    <property type="molecule type" value="Genomic_RNA"/>
</dbReference>
<dbReference type="Proteomes" id="UP000158296">
    <property type="component" value="Segment"/>
</dbReference>
<evidence type="ECO:0000256" key="2">
    <source>
        <dbReference type="ARBA" id="ARBA00039905"/>
    </source>
</evidence>
<name>B7TYH1_9BETC</name>
<proteinExistence type="inferred from homology"/>
<reference evidence="5" key="1">
    <citation type="submission" date="2008-10" db="EMBL/GenBank/DDBJ databases">
        <title>Characterization of a new human enteric coronavirus reveals closer biological, antigenic and genomic relationships to bovine coronaviruses than to human coronavirus OC43.</title>
        <authorList>
            <person name="Zhang X."/>
            <person name="Herbst W."/>
            <person name="Kousoulas K.G."/>
            <person name="Storz J."/>
        </authorList>
    </citation>
    <scope>NUCLEOTIDE SEQUENCE [LARGE SCALE GENOMIC DNA]</scope>
</reference>
<evidence type="ECO:0000256" key="1">
    <source>
        <dbReference type="ARBA" id="ARBA00009395"/>
    </source>
</evidence>
<evidence type="ECO:0000313" key="4">
    <source>
        <dbReference type="EMBL" id="ACJ35491.1"/>
    </source>
</evidence>
<accession>B7TYH1</accession>
<dbReference type="Pfam" id="PF03905">
    <property type="entry name" value="Corona_NS4"/>
    <property type="match status" value="1"/>
</dbReference>
<protein>
    <recommendedName>
        <fullName evidence="2">Non-structural protein of 4.8 kDa</fullName>
    </recommendedName>
    <alternativeName>
        <fullName evidence="3">4.8 kDa accessory protein</fullName>
    </alternativeName>
</protein>
<evidence type="ECO:0000256" key="3">
    <source>
        <dbReference type="ARBA" id="ARBA00043024"/>
    </source>
</evidence>
<comment type="similarity">
    <text evidence="1">Belongs to the coronaviruses ns4/ns4.8 protein family.</text>
</comment>
<dbReference type="InterPro" id="IPR005603">
    <property type="entry name" value="Corona_NS4"/>
</dbReference>
<sequence>MPMATTIDGTDYTNIMPSTVFTTVYLGGFIGIDTSTTGFTCFSRY</sequence>